<name>A0ABV9GMX7_9BACL</name>
<evidence type="ECO:0000313" key="2">
    <source>
        <dbReference type="EMBL" id="MFC4619288.1"/>
    </source>
</evidence>
<keyword evidence="1" id="KW-0472">Membrane</keyword>
<protein>
    <submittedName>
        <fullName evidence="2">Uncharacterized protein</fullName>
    </submittedName>
</protein>
<organism evidence="2 3">
    <name type="scientific">Camelliibacillus cellulosilyticus</name>
    <dbReference type="NCBI Taxonomy" id="2174486"/>
    <lineage>
        <taxon>Bacteria</taxon>
        <taxon>Bacillati</taxon>
        <taxon>Bacillota</taxon>
        <taxon>Bacilli</taxon>
        <taxon>Bacillales</taxon>
        <taxon>Sporolactobacillaceae</taxon>
        <taxon>Camelliibacillus</taxon>
    </lineage>
</organism>
<evidence type="ECO:0000256" key="1">
    <source>
        <dbReference type="SAM" id="Phobius"/>
    </source>
</evidence>
<dbReference type="Proteomes" id="UP001596022">
    <property type="component" value="Unassembled WGS sequence"/>
</dbReference>
<feature type="transmembrane region" description="Helical" evidence="1">
    <location>
        <begin position="104"/>
        <end position="123"/>
    </location>
</feature>
<feature type="transmembrane region" description="Helical" evidence="1">
    <location>
        <begin position="143"/>
        <end position="161"/>
    </location>
</feature>
<sequence>MPKSPIKAEPAARIQFYTVASIAVVTQLICSLIHEVIGHALAVELVGGHLLHFSNADADYSGNGLTAGAIRMINAAGIVMNLVFGFIVLTIFRLLSNLSGNMKYFLWLLGHVNLFIGGGYMLALSFAGFGDVDQFVEGLAYPTIWKVAFTLLGVLISFSALKHGVKTLDPFLGDDYAERRRRGRALTLIPYLLSGIVSVTAGLFNPVGMVLVAISAAASSFPESGEKSVFSCGAIILISISVRKLHNPQIKPGKY</sequence>
<keyword evidence="1" id="KW-0812">Transmembrane</keyword>
<feature type="transmembrane region" description="Helical" evidence="1">
    <location>
        <begin position="69"/>
        <end position="92"/>
    </location>
</feature>
<gene>
    <name evidence="2" type="ORF">ACFO4N_11240</name>
</gene>
<feature type="transmembrane region" description="Helical" evidence="1">
    <location>
        <begin position="188"/>
        <end position="216"/>
    </location>
</feature>
<proteinExistence type="predicted"/>
<comment type="caution">
    <text evidence="2">The sequence shown here is derived from an EMBL/GenBank/DDBJ whole genome shotgun (WGS) entry which is preliminary data.</text>
</comment>
<accession>A0ABV9GMX7</accession>
<dbReference type="EMBL" id="JBHSFW010000007">
    <property type="protein sequence ID" value="MFC4619288.1"/>
    <property type="molecule type" value="Genomic_DNA"/>
</dbReference>
<feature type="transmembrane region" description="Helical" evidence="1">
    <location>
        <begin position="12"/>
        <end position="34"/>
    </location>
</feature>
<keyword evidence="1" id="KW-1133">Transmembrane helix</keyword>
<evidence type="ECO:0000313" key="3">
    <source>
        <dbReference type="Proteomes" id="UP001596022"/>
    </source>
</evidence>
<keyword evidence="3" id="KW-1185">Reference proteome</keyword>
<reference evidence="3" key="1">
    <citation type="journal article" date="2019" name="Int. J. Syst. Evol. Microbiol.">
        <title>The Global Catalogue of Microorganisms (GCM) 10K type strain sequencing project: providing services to taxonomists for standard genome sequencing and annotation.</title>
        <authorList>
            <consortium name="The Broad Institute Genomics Platform"/>
            <consortium name="The Broad Institute Genome Sequencing Center for Infectious Disease"/>
            <person name="Wu L."/>
            <person name="Ma J."/>
        </authorList>
    </citation>
    <scope>NUCLEOTIDE SEQUENCE [LARGE SCALE GENOMIC DNA]</scope>
    <source>
        <strain evidence="3">CGMCC 1.16306</strain>
    </source>
</reference>